<evidence type="ECO:0000256" key="10">
    <source>
        <dbReference type="ARBA" id="ARBA00047761"/>
    </source>
</evidence>
<organism evidence="14 15">
    <name type="scientific">Penstemon smallii</name>
    <dbReference type="NCBI Taxonomy" id="265156"/>
    <lineage>
        <taxon>Eukaryota</taxon>
        <taxon>Viridiplantae</taxon>
        <taxon>Streptophyta</taxon>
        <taxon>Embryophyta</taxon>
        <taxon>Tracheophyta</taxon>
        <taxon>Spermatophyta</taxon>
        <taxon>Magnoliopsida</taxon>
        <taxon>eudicotyledons</taxon>
        <taxon>Gunneridae</taxon>
        <taxon>Pentapetalae</taxon>
        <taxon>asterids</taxon>
        <taxon>lamiids</taxon>
        <taxon>Lamiales</taxon>
        <taxon>Plantaginaceae</taxon>
        <taxon>Cheloneae</taxon>
        <taxon>Penstemon</taxon>
    </lineage>
</organism>
<comment type="caution">
    <text evidence="14">The sequence shown here is derived from an EMBL/GenBank/DDBJ whole genome shotgun (WGS) entry which is preliminary data.</text>
</comment>
<feature type="region of interest" description="Disordered" evidence="12">
    <location>
        <begin position="293"/>
        <end position="345"/>
    </location>
</feature>
<dbReference type="AlphaFoldDB" id="A0ABD3U857"/>
<evidence type="ECO:0000256" key="5">
    <source>
        <dbReference type="ARBA" id="ARBA00022723"/>
    </source>
</evidence>
<reference evidence="14 15" key="1">
    <citation type="submission" date="2024-12" db="EMBL/GenBank/DDBJ databases">
        <title>The unique morphological basis and parallel evolutionary history of personate flowers in Penstemon.</title>
        <authorList>
            <person name="Depatie T.H."/>
            <person name="Wessinger C.A."/>
        </authorList>
    </citation>
    <scope>NUCLEOTIDE SEQUENCE [LARGE SCALE GENOMIC DNA]</scope>
    <source>
        <strain evidence="14">WTNN_2</strain>
        <tissue evidence="14">Leaf</tissue>
    </source>
</reference>
<dbReference type="FunFam" id="3.60.40.10:FF:000022">
    <property type="entry name" value="probable protein phosphatase 2C 12"/>
    <property type="match status" value="1"/>
</dbReference>
<sequence>MLSKSGDHQTVPLSVLLKRELANEKIERPEISHGQANQSKKGEDFTFVKTECQRVLGDGVTTYSVFALFDGHNGSAAAIYSKENLLNNVLGAIPPDLNSDEWLSALPRALVAGFVKTDKDFQERAQTSGTTVTFVIIEGWVITVASVGDSQGILESAEGGIYYLSADHRLDCSEQERERITACGGEVGRLNTGGGTEIGPLRCWPGGLCLSRSIGDMDVGEFIVPVPYVKQVKLASSGGRLIISSDGVWDALSAETAFDCSRGMPPDAAASQIVKEAVGVKGLRDDTTCIVVDIKPPEKPDPPKAPPPKKQGGKGVFKSMFRKKPSESSSQVGNNEEEDSEPDMVEELFEEGSASLSQRLDSKYPVCNMFKLFMCAVCQVEIKPGEGISIHAGTNDSRKLRPWDGPFLCSSCQDKKEAMEGKRSSGAARYSSESE</sequence>
<dbReference type="GO" id="GO:0046872">
    <property type="term" value="F:metal ion binding"/>
    <property type="evidence" value="ECO:0007669"/>
    <property type="project" value="UniProtKB-KW"/>
</dbReference>
<evidence type="ECO:0000256" key="2">
    <source>
        <dbReference type="ARBA" id="ARBA00001946"/>
    </source>
</evidence>
<evidence type="ECO:0000313" key="15">
    <source>
        <dbReference type="Proteomes" id="UP001634393"/>
    </source>
</evidence>
<keyword evidence="5" id="KW-0479">Metal-binding</keyword>
<evidence type="ECO:0000256" key="9">
    <source>
        <dbReference type="ARBA" id="ARBA00023211"/>
    </source>
</evidence>
<dbReference type="PROSITE" id="PS51746">
    <property type="entry name" value="PPM_2"/>
    <property type="match status" value="1"/>
</dbReference>
<dbReference type="CDD" id="cd00143">
    <property type="entry name" value="PP2Cc"/>
    <property type="match status" value="1"/>
</dbReference>
<keyword evidence="9" id="KW-0464">Manganese</keyword>
<evidence type="ECO:0000313" key="14">
    <source>
        <dbReference type="EMBL" id="KAL3845175.1"/>
    </source>
</evidence>
<feature type="compositionally biased region" description="Acidic residues" evidence="12">
    <location>
        <begin position="335"/>
        <end position="345"/>
    </location>
</feature>
<keyword evidence="7" id="KW-0460">Magnesium</keyword>
<evidence type="ECO:0000259" key="13">
    <source>
        <dbReference type="PROSITE" id="PS51746"/>
    </source>
</evidence>
<dbReference type="GO" id="GO:0004722">
    <property type="term" value="F:protein serine/threonine phosphatase activity"/>
    <property type="evidence" value="ECO:0007669"/>
    <property type="project" value="UniProtKB-EC"/>
</dbReference>
<gene>
    <name evidence="14" type="ORF">ACJIZ3_002578</name>
</gene>
<keyword evidence="6" id="KW-0378">Hydrolase</keyword>
<evidence type="ECO:0000256" key="8">
    <source>
        <dbReference type="ARBA" id="ARBA00022912"/>
    </source>
</evidence>
<evidence type="ECO:0000256" key="12">
    <source>
        <dbReference type="SAM" id="MobiDB-lite"/>
    </source>
</evidence>
<evidence type="ECO:0000256" key="1">
    <source>
        <dbReference type="ARBA" id="ARBA00001936"/>
    </source>
</evidence>
<dbReference type="InterPro" id="IPR015655">
    <property type="entry name" value="PP2C"/>
</dbReference>
<keyword evidence="8" id="KW-0904">Protein phosphatase</keyword>
<dbReference type="PANTHER" id="PTHR47992">
    <property type="entry name" value="PROTEIN PHOSPHATASE"/>
    <property type="match status" value="1"/>
</dbReference>
<dbReference type="EC" id="3.1.3.16" evidence="4"/>
<comment type="catalytic activity">
    <reaction evidence="10">
        <text>O-phospho-L-seryl-[protein] + H2O = L-seryl-[protein] + phosphate</text>
        <dbReference type="Rhea" id="RHEA:20629"/>
        <dbReference type="Rhea" id="RHEA-COMP:9863"/>
        <dbReference type="Rhea" id="RHEA-COMP:11604"/>
        <dbReference type="ChEBI" id="CHEBI:15377"/>
        <dbReference type="ChEBI" id="CHEBI:29999"/>
        <dbReference type="ChEBI" id="CHEBI:43474"/>
        <dbReference type="ChEBI" id="CHEBI:83421"/>
        <dbReference type="EC" id="3.1.3.16"/>
    </reaction>
</comment>
<comment type="cofactor">
    <cofactor evidence="2">
        <name>Mg(2+)</name>
        <dbReference type="ChEBI" id="CHEBI:18420"/>
    </cofactor>
</comment>
<comment type="catalytic activity">
    <reaction evidence="11">
        <text>O-phospho-L-threonyl-[protein] + H2O = L-threonyl-[protein] + phosphate</text>
        <dbReference type="Rhea" id="RHEA:47004"/>
        <dbReference type="Rhea" id="RHEA-COMP:11060"/>
        <dbReference type="Rhea" id="RHEA-COMP:11605"/>
        <dbReference type="ChEBI" id="CHEBI:15377"/>
        <dbReference type="ChEBI" id="CHEBI:30013"/>
        <dbReference type="ChEBI" id="CHEBI:43474"/>
        <dbReference type="ChEBI" id="CHEBI:61977"/>
        <dbReference type="EC" id="3.1.3.16"/>
    </reaction>
</comment>
<evidence type="ECO:0000256" key="4">
    <source>
        <dbReference type="ARBA" id="ARBA00013081"/>
    </source>
</evidence>
<evidence type="ECO:0000256" key="7">
    <source>
        <dbReference type="ARBA" id="ARBA00022842"/>
    </source>
</evidence>
<dbReference type="EMBL" id="JBJXBP010000002">
    <property type="protein sequence ID" value="KAL3845175.1"/>
    <property type="molecule type" value="Genomic_DNA"/>
</dbReference>
<evidence type="ECO:0000256" key="11">
    <source>
        <dbReference type="ARBA" id="ARBA00048336"/>
    </source>
</evidence>
<keyword evidence="15" id="KW-1185">Reference proteome</keyword>
<dbReference type="InterPro" id="IPR001932">
    <property type="entry name" value="PPM-type_phosphatase-like_dom"/>
</dbReference>
<evidence type="ECO:0000256" key="3">
    <source>
        <dbReference type="ARBA" id="ARBA00006702"/>
    </source>
</evidence>
<dbReference type="SUPFAM" id="SSF81606">
    <property type="entry name" value="PP2C-like"/>
    <property type="match status" value="1"/>
</dbReference>
<dbReference type="Gene3D" id="3.60.40.10">
    <property type="entry name" value="PPM-type phosphatase domain"/>
    <property type="match status" value="1"/>
</dbReference>
<dbReference type="Proteomes" id="UP001634393">
    <property type="component" value="Unassembled WGS sequence"/>
</dbReference>
<accession>A0ABD3U857</accession>
<protein>
    <recommendedName>
        <fullName evidence="4">protein-serine/threonine phosphatase</fullName>
        <ecNumber evidence="4">3.1.3.16</ecNumber>
    </recommendedName>
</protein>
<comment type="similarity">
    <text evidence="3">Belongs to the PP2C family.</text>
</comment>
<dbReference type="SMART" id="SM00332">
    <property type="entry name" value="PP2Cc"/>
    <property type="match status" value="1"/>
</dbReference>
<dbReference type="Pfam" id="PF00481">
    <property type="entry name" value="PP2C"/>
    <property type="match status" value="1"/>
</dbReference>
<evidence type="ECO:0000256" key="6">
    <source>
        <dbReference type="ARBA" id="ARBA00022801"/>
    </source>
</evidence>
<name>A0ABD3U857_9LAMI</name>
<dbReference type="SMART" id="SM00331">
    <property type="entry name" value="PP2C_SIG"/>
    <property type="match status" value="1"/>
</dbReference>
<comment type="cofactor">
    <cofactor evidence="1">
        <name>Mn(2+)</name>
        <dbReference type="ChEBI" id="CHEBI:29035"/>
    </cofactor>
</comment>
<proteinExistence type="inferred from homology"/>
<dbReference type="InterPro" id="IPR036457">
    <property type="entry name" value="PPM-type-like_dom_sf"/>
</dbReference>
<feature type="domain" description="PPM-type phosphatase" evidence="13">
    <location>
        <begin position="25"/>
        <end position="294"/>
    </location>
</feature>